<dbReference type="RefSeq" id="WP_098459879.1">
    <property type="nucleotide sequence ID" value="NZ_PDJC01000001.1"/>
</dbReference>
<protein>
    <recommendedName>
        <fullName evidence="3">Cof subfamily protein (Haloacid dehalogenase superfamily)/HAD superfamily hydrolase (TIGR01484 family)</fullName>
    </recommendedName>
</protein>
<dbReference type="InterPro" id="IPR036412">
    <property type="entry name" value="HAD-like_sf"/>
</dbReference>
<dbReference type="Gene3D" id="3.40.50.1000">
    <property type="entry name" value="HAD superfamily/HAD-like"/>
    <property type="match status" value="1"/>
</dbReference>
<dbReference type="Gene3D" id="3.30.1240.10">
    <property type="match status" value="1"/>
</dbReference>
<dbReference type="Proteomes" id="UP000226079">
    <property type="component" value="Unassembled WGS sequence"/>
</dbReference>
<proteinExistence type="predicted"/>
<name>A0A2A9CQB9_9ACTN</name>
<dbReference type="GO" id="GO:0016791">
    <property type="term" value="F:phosphatase activity"/>
    <property type="evidence" value="ECO:0007669"/>
    <property type="project" value="TreeGrafter"/>
</dbReference>
<dbReference type="EMBL" id="PDJC01000001">
    <property type="protein sequence ID" value="PFG16326.1"/>
    <property type="molecule type" value="Genomic_DNA"/>
</dbReference>
<dbReference type="SUPFAM" id="SSF56784">
    <property type="entry name" value="HAD-like"/>
    <property type="match status" value="1"/>
</dbReference>
<reference evidence="1 2" key="1">
    <citation type="submission" date="2017-10" db="EMBL/GenBank/DDBJ databases">
        <title>Sequencing the genomes of 1000 actinobacteria strains.</title>
        <authorList>
            <person name="Klenk H.-P."/>
        </authorList>
    </citation>
    <scope>NUCLEOTIDE SEQUENCE [LARGE SCALE GENOMIC DNA]</scope>
    <source>
        <strain evidence="1 2">DSM 15597</strain>
    </source>
</reference>
<keyword evidence="2" id="KW-1185">Reference proteome</keyword>
<sequence>MTRPRLIATDLDGTFLNSRSEVSPLNASAVLRAAELGVPFVVATGRPSRWLGVLDQLSSAHPQVIVSNGAAVVELGTHKVLHEFPLPAEVALAVAEELRPVIPGISFGFETGTGFGCEPDSPSRQRNEPGHHLGTLPELVSSLGKVIKLLGFHPELASDTMTQLAAPIVGERLTLTHAATSHPYGMIELTATGISKASTLALLCAELGIAAEDVVAFGDMPNDLDMLQWAGRGYVVANCHASLKRPGLHPVPGNDADGVGATILELLR</sequence>
<evidence type="ECO:0000313" key="1">
    <source>
        <dbReference type="EMBL" id="PFG16326.1"/>
    </source>
</evidence>
<dbReference type="InterPro" id="IPR023214">
    <property type="entry name" value="HAD_sf"/>
</dbReference>
<dbReference type="PANTHER" id="PTHR10000">
    <property type="entry name" value="PHOSPHOSERINE PHOSPHATASE"/>
    <property type="match status" value="1"/>
</dbReference>
<dbReference type="GO" id="GO:0000287">
    <property type="term" value="F:magnesium ion binding"/>
    <property type="evidence" value="ECO:0007669"/>
    <property type="project" value="TreeGrafter"/>
</dbReference>
<organism evidence="1 2">
    <name type="scientific">Propionicimonas paludicola</name>
    <dbReference type="NCBI Taxonomy" id="185243"/>
    <lineage>
        <taxon>Bacteria</taxon>
        <taxon>Bacillati</taxon>
        <taxon>Actinomycetota</taxon>
        <taxon>Actinomycetes</taxon>
        <taxon>Propionibacteriales</taxon>
        <taxon>Nocardioidaceae</taxon>
        <taxon>Propionicimonas</taxon>
    </lineage>
</organism>
<evidence type="ECO:0008006" key="3">
    <source>
        <dbReference type="Google" id="ProtNLM"/>
    </source>
</evidence>
<dbReference type="OrthoDB" id="3180855at2"/>
<accession>A0A2A9CQB9</accession>
<dbReference type="AlphaFoldDB" id="A0A2A9CQB9"/>
<gene>
    <name evidence="1" type="ORF">ATK74_0861</name>
</gene>
<dbReference type="Pfam" id="PF08282">
    <property type="entry name" value="Hydrolase_3"/>
    <property type="match status" value="1"/>
</dbReference>
<dbReference type="GO" id="GO:0005829">
    <property type="term" value="C:cytosol"/>
    <property type="evidence" value="ECO:0007669"/>
    <property type="project" value="TreeGrafter"/>
</dbReference>
<dbReference type="PANTHER" id="PTHR10000:SF8">
    <property type="entry name" value="HAD SUPERFAMILY HYDROLASE-LIKE, TYPE 3"/>
    <property type="match status" value="1"/>
</dbReference>
<evidence type="ECO:0000313" key="2">
    <source>
        <dbReference type="Proteomes" id="UP000226079"/>
    </source>
</evidence>
<comment type="caution">
    <text evidence="1">The sequence shown here is derived from an EMBL/GenBank/DDBJ whole genome shotgun (WGS) entry which is preliminary data.</text>
</comment>